<dbReference type="PANTHER" id="PTHR33678">
    <property type="entry name" value="BLL1576 PROTEIN"/>
    <property type="match status" value="1"/>
</dbReference>
<accession>A0A375IU27</accession>
<proteinExistence type="predicted"/>
<dbReference type="AlphaFoldDB" id="A0A375IU27"/>
<gene>
    <name evidence="2" type="ORF">CT19425_P70018</name>
</gene>
<organism evidence="2 3">
    <name type="scientific">Cupriavidus taiwanensis</name>
    <dbReference type="NCBI Taxonomy" id="164546"/>
    <lineage>
        <taxon>Bacteria</taxon>
        <taxon>Pseudomonadati</taxon>
        <taxon>Pseudomonadota</taxon>
        <taxon>Betaproteobacteria</taxon>
        <taxon>Burkholderiales</taxon>
        <taxon>Burkholderiaceae</taxon>
        <taxon>Cupriavidus</taxon>
    </lineage>
</organism>
<dbReference type="InterPro" id="IPR052344">
    <property type="entry name" value="Transposase-related"/>
</dbReference>
<dbReference type="Proteomes" id="UP000255505">
    <property type="component" value="Plasmid III"/>
</dbReference>
<name>A0A375IU27_9BURK</name>
<protein>
    <recommendedName>
        <fullName evidence="4">Transposase</fullName>
    </recommendedName>
</protein>
<keyword evidence="2" id="KW-0614">Plasmid</keyword>
<dbReference type="PANTHER" id="PTHR33678:SF1">
    <property type="entry name" value="BLL1576 PROTEIN"/>
    <property type="match status" value="1"/>
</dbReference>
<feature type="region of interest" description="Disordered" evidence="1">
    <location>
        <begin position="1"/>
        <end position="23"/>
    </location>
</feature>
<sequence>MLCPKHKISDKSGQVPEKDKAERNETLSTCLKKLDRHTAILHATEQRGLKTTLAARVLPGHWRVLRHRRPKKPRACCGCIVQAVAPSRAIDCGMPGPPLPAHFLVGKCRDHFSLYWEPAIYARDCVKLSRSILSNWIGQPSALFCLDQCVSAVRDGASKIHRRTLAPVLQLGNGKT</sequence>
<evidence type="ECO:0000256" key="1">
    <source>
        <dbReference type="SAM" id="MobiDB-lite"/>
    </source>
</evidence>
<dbReference type="EMBL" id="LT991978">
    <property type="protein sequence ID" value="SPK77678.1"/>
    <property type="molecule type" value="Genomic_DNA"/>
</dbReference>
<evidence type="ECO:0000313" key="3">
    <source>
        <dbReference type="Proteomes" id="UP000255505"/>
    </source>
</evidence>
<geneLocation type="plasmid" evidence="2">
    <name>III</name>
</geneLocation>
<evidence type="ECO:0008006" key="4">
    <source>
        <dbReference type="Google" id="ProtNLM"/>
    </source>
</evidence>
<evidence type="ECO:0000313" key="2">
    <source>
        <dbReference type="EMBL" id="SPK77678.1"/>
    </source>
</evidence>
<reference evidence="2 3" key="1">
    <citation type="submission" date="2018-01" db="EMBL/GenBank/DDBJ databases">
        <authorList>
            <person name="Gaut B.S."/>
            <person name="Morton B.R."/>
            <person name="Clegg M.T."/>
            <person name="Duvall M.R."/>
        </authorList>
    </citation>
    <scope>NUCLEOTIDE SEQUENCE [LARGE SCALE GENOMIC DNA]</scope>
    <source>
        <strain evidence="2">Cupriavidus taiwanensis LMG 19425</strain>
        <plasmid evidence="3">Plasmid iii</plasmid>
    </source>
</reference>